<keyword evidence="4" id="KW-0732">Signal</keyword>
<dbReference type="InterPro" id="IPR011990">
    <property type="entry name" value="TPR-like_helical_dom_sf"/>
</dbReference>
<dbReference type="InterPro" id="IPR019734">
    <property type="entry name" value="TPR_rpt"/>
</dbReference>
<dbReference type="PANTHER" id="PTHR44943:SF4">
    <property type="entry name" value="TPR REPEAT-CONTAINING PROTEIN MJ0798"/>
    <property type="match status" value="1"/>
</dbReference>
<organism evidence="5 6">
    <name type="scientific">Pedobacter boryungensis</name>
    <dbReference type="NCBI Taxonomy" id="869962"/>
    <lineage>
        <taxon>Bacteria</taxon>
        <taxon>Pseudomonadati</taxon>
        <taxon>Bacteroidota</taxon>
        <taxon>Sphingobacteriia</taxon>
        <taxon>Sphingobacteriales</taxon>
        <taxon>Sphingobacteriaceae</taxon>
        <taxon>Pedobacter</taxon>
    </lineage>
</organism>
<comment type="caution">
    <text evidence="5">The sequence shown here is derived from an EMBL/GenBank/DDBJ whole genome shotgun (WGS) entry which is preliminary data.</text>
</comment>
<dbReference type="InterPro" id="IPR051685">
    <property type="entry name" value="Ycf3/AcsC/BcsC/TPR_MFPF"/>
</dbReference>
<evidence type="ECO:0000256" key="2">
    <source>
        <dbReference type="ARBA" id="ARBA00022803"/>
    </source>
</evidence>
<evidence type="ECO:0000313" key="6">
    <source>
        <dbReference type="Proteomes" id="UP000762110"/>
    </source>
</evidence>
<evidence type="ECO:0000313" key="5">
    <source>
        <dbReference type="EMBL" id="NQX30399.1"/>
    </source>
</evidence>
<feature type="chain" id="PRO_5045971898" evidence="4">
    <location>
        <begin position="20"/>
        <end position="354"/>
    </location>
</feature>
<dbReference type="SMART" id="SM00028">
    <property type="entry name" value="TPR"/>
    <property type="match status" value="3"/>
</dbReference>
<evidence type="ECO:0000256" key="3">
    <source>
        <dbReference type="PROSITE-ProRule" id="PRU00339"/>
    </source>
</evidence>
<evidence type="ECO:0000256" key="1">
    <source>
        <dbReference type="ARBA" id="ARBA00022737"/>
    </source>
</evidence>
<gene>
    <name evidence="5" type="ORF">HQN85_01575</name>
</gene>
<dbReference type="PANTHER" id="PTHR44943">
    <property type="entry name" value="CELLULOSE SYNTHASE OPERON PROTEIN C"/>
    <property type="match status" value="1"/>
</dbReference>
<dbReference type="EMBL" id="JABMKV010000001">
    <property type="protein sequence ID" value="NQX30399.1"/>
    <property type="molecule type" value="Genomic_DNA"/>
</dbReference>
<keyword evidence="2 3" id="KW-0802">TPR repeat</keyword>
<dbReference type="Gene3D" id="1.25.40.10">
    <property type="entry name" value="Tetratricopeptide repeat domain"/>
    <property type="match status" value="1"/>
</dbReference>
<keyword evidence="1" id="KW-0677">Repeat</keyword>
<sequence>MKKIILTLLLPLLWTISFAQNKVEAEKIVDEGIAFHDKAEYDNAIAKYDKALALDKDNLFALTEKAFSLLAQKKYEECIKVSEIALAKHKTGNELQTLYVTYGNALDMVNKSIESVAAYDAGIKLFPTYQMLYFNKAVTLRTLKKSEEALLSLQKAATLNPDHPGSHHVMGLTLKEQNNAIGALLAYWRFFTLEPVSSRASSNFTQVQEIMKGGVTTNGDKNVNISIPSNLLTDSKKGEKPKENTFGTTFLMLSMAAALDNGADFKNESEIQRFTRKFDIVCAALATSKKENYGFLWDYYVPYFLELKEKGYSEMFAHVVFASLKKPEVTKYFQDNQPKLNEFAAWSSNYKWPK</sequence>
<dbReference type="PROSITE" id="PS50005">
    <property type="entry name" value="TPR"/>
    <property type="match status" value="2"/>
</dbReference>
<dbReference type="Pfam" id="PF13181">
    <property type="entry name" value="TPR_8"/>
    <property type="match status" value="1"/>
</dbReference>
<proteinExistence type="predicted"/>
<feature type="repeat" description="TPR" evidence="3">
    <location>
        <begin position="130"/>
        <end position="163"/>
    </location>
</feature>
<evidence type="ECO:0000256" key="4">
    <source>
        <dbReference type="SAM" id="SignalP"/>
    </source>
</evidence>
<keyword evidence="6" id="KW-1185">Reference proteome</keyword>
<accession>A0ABX2D9Z9</accession>
<feature type="signal peptide" evidence="4">
    <location>
        <begin position="1"/>
        <end position="19"/>
    </location>
</feature>
<name>A0ABX2D9Z9_9SPHI</name>
<reference evidence="5 6" key="1">
    <citation type="submission" date="2020-05" db="EMBL/GenBank/DDBJ databases">
        <title>Description of Pedobacter foliorum sp. nov.</title>
        <authorList>
            <person name="Qi S."/>
            <person name="Carlier A."/>
            <person name="Cnockaert M."/>
            <person name="Vandamme P."/>
        </authorList>
    </citation>
    <scope>NUCLEOTIDE SEQUENCE [LARGE SCALE GENOMIC DNA]</scope>
    <source>
        <strain evidence="5 6">LMG 31300</strain>
    </source>
</reference>
<protein>
    <submittedName>
        <fullName evidence="5">Tetratricopeptide repeat protein</fullName>
    </submittedName>
</protein>
<dbReference type="RefSeq" id="WP_173268594.1">
    <property type="nucleotide sequence ID" value="NZ_JABMKV010000001.1"/>
</dbReference>
<feature type="repeat" description="TPR" evidence="3">
    <location>
        <begin position="25"/>
        <end position="58"/>
    </location>
</feature>
<dbReference type="SUPFAM" id="SSF48452">
    <property type="entry name" value="TPR-like"/>
    <property type="match status" value="1"/>
</dbReference>
<dbReference type="Proteomes" id="UP000762110">
    <property type="component" value="Unassembled WGS sequence"/>
</dbReference>